<dbReference type="OrthoDB" id="240216at2759"/>
<comment type="caution">
    <text evidence="3">The sequence shown here is derived from an EMBL/GenBank/DDBJ whole genome shotgun (WGS) entry which is preliminary data.</text>
</comment>
<proteinExistence type="inferred from homology"/>
<dbReference type="PANTHER" id="PTHR22589:SF103">
    <property type="entry name" value="CARNITINE O-ACETYL-TRANSFERASE, ISOFORM A-RELATED"/>
    <property type="match status" value="1"/>
</dbReference>
<organism evidence="3 4">
    <name type="scientific">Euroglyphus maynei</name>
    <name type="common">Mayne's house dust mite</name>
    <dbReference type="NCBI Taxonomy" id="6958"/>
    <lineage>
        <taxon>Eukaryota</taxon>
        <taxon>Metazoa</taxon>
        <taxon>Ecdysozoa</taxon>
        <taxon>Arthropoda</taxon>
        <taxon>Chelicerata</taxon>
        <taxon>Arachnida</taxon>
        <taxon>Acari</taxon>
        <taxon>Acariformes</taxon>
        <taxon>Sarcoptiformes</taxon>
        <taxon>Astigmata</taxon>
        <taxon>Psoroptidia</taxon>
        <taxon>Analgoidea</taxon>
        <taxon>Pyroglyphidae</taxon>
        <taxon>Pyroglyphinae</taxon>
        <taxon>Euroglyphus</taxon>
    </lineage>
</organism>
<dbReference type="GO" id="GO:0016746">
    <property type="term" value="F:acyltransferase activity"/>
    <property type="evidence" value="ECO:0007669"/>
    <property type="project" value="InterPro"/>
</dbReference>
<evidence type="ECO:0000259" key="2">
    <source>
        <dbReference type="Pfam" id="PF00755"/>
    </source>
</evidence>
<gene>
    <name evidence="3" type="ORF">BLA29_011631</name>
</gene>
<sequence length="127" mass="14556">MDIEQEIKQAEKLADKSINDLDFFVLDFKEYGSDFIKQQRISPDAYIQLSLQLTFFKLHRQIVSTYESCSLRQFRNGRVDTIRASTKETRDWAECMCPPSTSTSATSSSTITKTTTTANLLDVEVRN</sequence>
<dbReference type="AlphaFoldDB" id="A0A1Y3ATX5"/>
<protein>
    <recommendedName>
        <fullName evidence="2">Choline/carnitine acyltransferase domain-containing protein</fullName>
    </recommendedName>
</protein>
<dbReference type="Gene3D" id="3.30.559.10">
    <property type="entry name" value="Chloramphenicol acetyltransferase-like domain"/>
    <property type="match status" value="1"/>
</dbReference>
<name>A0A1Y3ATX5_EURMA</name>
<dbReference type="Proteomes" id="UP000194236">
    <property type="component" value="Unassembled WGS sequence"/>
</dbReference>
<dbReference type="InterPro" id="IPR000542">
    <property type="entry name" value="Carn_acyl_trans"/>
</dbReference>
<accession>A0A1Y3ATX5</accession>
<dbReference type="InterPro" id="IPR039551">
    <property type="entry name" value="Cho/carn_acyl_trans"/>
</dbReference>
<keyword evidence="4" id="KW-1185">Reference proteome</keyword>
<dbReference type="EMBL" id="MUJZ01061909">
    <property type="protein sequence ID" value="OTF71254.1"/>
    <property type="molecule type" value="Genomic_DNA"/>
</dbReference>
<reference evidence="3 4" key="1">
    <citation type="submission" date="2017-03" db="EMBL/GenBank/DDBJ databases">
        <title>Genome Survey of Euroglyphus maynei.</title>
        <authorList>
            <person name="Arlian L.G."/>
            <person name="Morgan M.S."/>
            <person name="Rider S.D."/>
        </authorList>
    </citation>
    <scope>NUCLEOTIDE SEQUENCE [LARGE SCALE GENOMIC DNA]</scope>
    <source>
        <strain evidence="3">Arlian Lab</strain>
        <tissue evidence="3">Whole body</tissue>
    </source>
</reference>
<dbReference type="PANTHER" id="PTHR22589">
    <property type="entry name" value="CARNITINE O-ACYLTRANSFERASE"/>
    <property type="match status" value="1"/>
</dbReference>
<dbReference type="SUPFAM" id="SSF52777">
    <property type="entry name" value="CoA-dependent acyltransferases"/>
    <property type="match status" value="1"/>
</dbReference>
<evidence type="ECO:0000256" key="1">
    <source>
        <dbReference type="ARBA" id="ARBA00005232"/>
    </source>
</evidence>
<evidence type="ECO:0000313" key="3">
    <source>
        <dbReference type="EMBL" id="OTF71254.1"/>
    </source>
</evidence>
<dbReference type="InterPro" id="IPR023213">
    <property type="entry name" value="CAT-like_dom_sf"/>
</dbReference>
<evidence type="ECO:0000313" key="4">
    <source>
        <dbReference type="Proteomes" id="UP000194236"/>
    </source>
</evidence>
<comment type="similarity">
    <text evidence="1">Belongs to the carnitine/choline acetyltransferase family.</text>
</comment>
<dbReference type="Pfam" id="PF00755">
    <property type="entry name" value="Carn_acyltransf"/>
    <property type="match status" value="1"/>
</dbReference>
<feature type="domain" description="Choline/carnitine acyltransferase" evidence="2">
    <location>
        <begin position="2"/>
        <end position="105"/>
    </location>
</feature>